<evidence type="ECO:0000256" key="1">
    <source>
        <dbReference type="ARBA" id="ARBA00022722"/>
    </source>
</evidence>
<dbReference type="GeneID" id="26642996"/>
<accession>A0A0S2MY58</accession>
<organism evidence="3 4">
    <name type="scientific">Enterococcus phage vB_EfaS_IME196</name>
    <dbReference type="NCBI Taxonomy" id="1747289"/>
    <lineage>
        <taxon>Viruses</taxon>
        <taxon>Duplodnaviria</taxon>
        <taxon>Heunggongvirae</taxon>
        <taxon>Uroviricota</taxon>
        <taxon>Caudoviricetes</taxon>
        <taxon>Efquatrovirus</taxon>
        <taxon>Efquatrovirus IME196</taxon>
    </lineage>
</organism>
<dbReference type="SUPFAM" id="SSF56672">
    <property type="entry name" value="DNA/RNA polymerases"/>
    <property type="match status" value="1"/>
</dbReference>
<dbReference type="OrthoDB" id="355at10239"/>
<name>A0A0S2MY58_9CAUD</name>
<sequence>MKNIAEFKKAPELAKKLLEVFSNLKGNSRSLDPMRAGQHDVVVIESNKKLSAKGKEMKVVKMRSLEDGRDVTSYIMKFRKYDWDKWKNVEVGDRLLIDLKFSNGFATVKPIRSISKGNETPFKPSEPLTKQTILLFDIEIFKHDSLFVFRDYFTKEWFIINNDLEELRKFYLEYRDSMFIGYNNASYDNNVMRGYLQGKNAYQMSKTIIESDNRGLVYKMFDSHKTPLFGMDLYQDNKGFSLKEHSAFLGINIKETEVDFDMDRPLTDEEKEKNVAYCMNDVLATEKRFEQNISMLLAKATIALMFDMDKTDLLQTNANLTAKLLGATKQEVRPDLTDPLELDKRLNINTKEIAEAYLNHEFELNEKGKLNVSLNYTTEDGYEMVFGSGGVHGAVPSYIHIGLFPMRDWGSLYPNTMVQFNLLSRNIPKDKLHRYSDLLKQRMDAKYSGEETADIKGVEVPTWVMINGIKLPLNTKFGASGAEFNGLYDPRNQFLVCATGQLIMTNMYELIKGKAQFIQSNTDAHAYIPNSEADDKAIDEALDEFANKIGLTLDKDMFREIWQKDVNNYIAVQPNGKVKVKGAIGLTGGMKVSKPIVSNAFINYLVAGKDYKEFINECNELRQFQIITKTGWTFDRTVARDSEGNEFNAQKVNRVFAVKDKTNAVELFKVKEGQLLDIEADEFKDNISYTKGLANAPEYYTISNEAIGEGITIDEVDKQYYIDQVEDTLELWFGESWKERIEQAHHERELQGFKPVEVKNYID</sequence>
<dbReference type="SUPFAM" id="SSF53098">
    <property type="entry name" value="Ribonuclease H-like"/>
    <property type="match status" value="1"/>
</dbReference>
<evidence type="ECO:0000313" key="3">
    <source>
        <dbReference type="EMBL" id="ALO80892.1"/>
    </source>
</evidence>
<reference evidence="3 4" key="1">
    <citation type="submission" date="2015-10" db="EMBL/GenBank/DDBJ databases">
        <authorList>
            <person name="Gilbert D.G."/>
        </authorList>
    </citation>
    <scope>NUCLEOTIDE SEQUENCE [LARGE SCALE GENOMIC DNA]</scope>
</reference>
<proteinExistence type="predicted"/>
<dbReference type="GO" id="GO:0016787">
    <property type="term" value="F:hydrolase activity"/>
    <property type="evidence" value="ECO:0007669"/>
    <property type="project" value="UniProtKB-KW"/>
</dbReference>
<dbReference type="InterPro" id="IPR012337">
    <property type="entry name" value="RNaseH-like_sf"/>
</dbReference>
<keyword evidence="1" id="KW-0540">Nuclease</keyword>
<evidence type="ECO:0000256" key="2">
    <source>
        <dbReference type="ARBA" id="ARBA00022801"/>
    </source>
</evidence>
<dbReference type="InterPro" id="IPR023211">
    <property type="entry name" value="DNA_pol_palm_dom_sf"/>
</dbReference>
<dbReference type="Gene3D" id="3.90.1600.10">
    <property type="entry name" value="Palm domain of DNA polymerase"/>
    <property type="match status" value="1"/>
</dbReference>
<keyword evidence="2" id="KW-0378">Hydrolase</keyword>
<protein>
    <submittedName>
        <fullName evidence="3">DNA polymerase B region protein</fullName>
    </submittedName>
</protein>
<dbReference type="RefSeq" id="YP_009216611.1">
    <property type="nucleotide sequence ID" value="NC_028990.1"/>
</dbReference>
<dbReference type="KEGG" id="vg:26642996"/>
<dbReference type="EMBL" id="KT932701">
    <property type="protein sequence ID" value="ALO80892.1"/>
    <property type="molecule type" value="Genomic_DNA"/>
</dbReference>
<dbReference type="GO" id="GO:0004518">
    <property type="term" value="F:nuclease activity"/>
    <property type="evidence" value="ECO:0007669"/>
    <property type="project" value="UniProtKB-KW"/>
</dbReference>
<evidence type="ECO:0000313" key="4">
    <source>
        <dbReference type="Proteomes" id="UP000202117"/>
    </source>
</evidence>
<keyword evidence="4" id="KW-1185">Reference proteome</keyword>
<dbReference type="InterPro" id="IPR043502">
    <property type="entry name" value="DNA/RNA_pol_sf"/>
</dbReference>
<dbReference type="Proteomes" id="UP000202117">
    <property type="component" value="Segment"/>
</dbReference>